<evidence type="ECO:0000313" key="6">
    <source>
        <dbReference type="EMBL" id="VAV86283.1"/>
    </source>
</evidence>
<dbReference type="InterPro" id="IPR009078">
    <property type="entry name" value="Ferritin-like_SF"/>
</dbReference>
<dbReference type="InterPro" id="IPR001519">
    <property type="entry name" value="Ferritin"/>
</dbReference>
<feature type="domain" description="Ferritin-like diiron" evidence="5">
    <location>
        <begin position="1"/>
        <end position="144"/>
    </location>
</feature>
<dbReference type="InterPro" id="IPR009040">
    <property type="entry name" value="Ferritin-like_diiron"/>
</dbReference>
<evidence type="ECO:0000256" key="1">
    <source>
        <dbReference type="ARBA" id="ARBA00022434"/>
    </source>
</evidence>
<dbReference type="AlphaFoldDB" id="A0A3B0RP40"/>
<evidence type="ECO:0000256" key="2">
    <source>
        <dbReference type="ARBA" id="ARBA00022723"/>
    </source>
</evidence>
<dbReference type="InterPro" id="IPR012347">
    <property type="entry name" value="Ferritin-like"/>
</dbReference>
<organism evidence="6">
    <name type="scientific">hydrothermal vent metagenome</name>
    <dbReference type="NCBI Taxonomy" id="652676"/>
    <lineage>
        <taxon>unclassified sequences</taxon>
        <taxon>metagenomes</taxon>
        <taxon>ecological metagenomes</taxon>
    </lineage>
</organism>
<dbReference type="GO" id="GO:0006879">
    <property type="term" value="P:intracellular iron ion homeostasis"/>
    <property type="evidence" value="ECO:0007669"/>
    <property type="project" value="UniProtKB-KW"/>
</dbReference>
<name>A0A3B0RP40_9ZZZZ</name>
<evidence type="ECO:0000259" key="5">
    <source>
        <dbReference type="PROSITE" id="PS50905"/>
    </source>
</evidence>
<dbReference type="GO" id="GO:0042802">
    <property type="term" value="F:identical protein binding"/>
    <property type="evidence" value="ECO:0007669"/>
    <property type="project" value="UniProtKB-ARBA"/>
</dbReference>
<reference evidence="6" key="1">
    <citation type="submission" date="2018-06" db="EMBL/GenBank/DDBJ databases">
        <authorList>
            <person name="Zhirakovskaya E."/>
        </authorList>
    </citation>
    <scope>NUCLEOTIDE SEQUENCE</scope>
</reference>
<dbReference type="Gene3D" id="1.20.1260.10">
    <property type="match status" value="1"/>
</dbReference>
<keyword evidence="1" id="KW-0409">Iron storage</keyword>
<dbReference type="CDD" id="cd01055">
    <property type="entry name" value="Nonheme_Ferritin"/>
    <property type="match status" value="1"/>
</dbReference>
<dbReference type="Pfam" id="PF00210">
    <property type="entry name" value="Ferritin"/>
    <property type="match status" value="1"/>
</dbReference>
<keyword evidence="3" id="KW-0560">Oxidoreductase</keyword>
<dbReference type="FunFam" id="1.20.1260.10:FF:000001">
    <property type="entry name" value="Non-heme ferritin"/>
    <property type="match status" value="1"/>
</dbReference>
<dbReference type="GO" id="GO:0008198">
    <property type="term" value="F:ferrous iron binding"/>
    <property type="evidence" value="ECO:0007669"/>
    <property type="project" value="TreeGrafter"/>
</dbReference>
<accession>A0A3B0RP40</accession>
<gene>
    <name evidence="6" type="ORF">MNBD_BACTEROID02-2017</name>
</gene>
<dbReference type="InterPro" id="IPR041719">
    <property type="entry name" value="Ferritin_prok"/>
</dbReference>
<dbReference type="EMBL" id="UOEB01000318">
    <property type="protein sequence ID" value="VAV86283.1"/>
    <property type="molecule type" value="Genomic_DNA"/>
</dbReference>
<dbReference type="InterPro" id="IPR008331">
    <property type="entry name" value="Ferritin_DPS_dom"/>
</dbReference>
<keyword evidence="4" id="KW-0408">Iron</keyword>
<protein>
    <recommendedName>
        <fullName evidence="5">Ferritin-like diiron domain-containing protein</fullName>
    </recommendedName>
</protein>
<dbReference type="GO" id="GO:0006826">
    <property type="term" value="P:iron ion transport"/>
    <property type="evidence" value="ECO:0007669"/>
    <property type="project" value="InterPro"/>
</dbReference>
<evidence type="ECO:0000256" key="4">
    <source>
        <dbReference type="ARBA" id="ARBA00023004"/>
    </source>
</evidence>
<proteinExistence type="predicted"/>
<sequence length="168" mass="19637">MNATIEKLLNDQVKFEANASMQYLAMASWADANGYNGVAEFFYLQSEEERVHMIKLVKFINERSGKVIVPEIDKPQENYTSLNELFETFLKSEMFVTEQINHVIYECLQHKEYNVHNFMQWYVTEQLEEEAVARTLLDKLTIIGNDKSGHYLFDRDINTIASVNQNPK</sequence>
<dbReference type="PROSITE" id="PS50905">
    <property type="entry name" value="FERRITIN_LIKE"/>
    <property type="match status" value="1"/>
</dbReference>
<dbReference type="GO" id="GO:0008199">
    <property type="term" value="F:ferric iron binding"/>
    <property type="evidence" value="ECO:0007669"/>
    <property type="project" value="InterPro"/>
</dbReference>
<keyword evidence="2" id="KW-0479">Metal-binding</keyword>
<dbReference type="SUPFAM" id="SSF47240">
    <property type="entry name" value="Ferritin-like"/>
    <property type="match status" value="1"/>
</dbReference>
<dbReference type="PANTHER" id="PTHR11431">
    <property type="entry name" value="FERRITIN"/>
    <property type="match status" value="1"/>
</dbReference>
<dbReference type="PANTHER" id="PTHR11431:SF127">
    <property type="entry name" value="BACTERIAL NON-HEME FERRITIN"/>
    <property type="match status" value="1"/>
</dbReference>
<evidence type="ECO:0000256" key="3">
    <source>
        <dbReference type="ARBA" id="ARBA00023002"/>
    </source>
</evidence>
<dbReference type="GO" id="GO:0016491">
    <property type="term" value="F:oxidoreductase activity"/>
    <property type="evidence" value="ECO:0007669"/>
    <property type="project" value="UniProtKB-KW"/>
</dbReference>
<dbReference type="GO" id="GO:0005737">
    <property type="term" value="C:cytoplasm"/>
    <property type="evidence" value="ECO:0007669"/>
    <property type="project" value="TreeGrafter"/>
</dbReference>